<dbReference type="Proteomes" id="UP000609346">
    <property type="component" value="Unassembled WGS sequence"/>
</dbReference>
<evidence type="ECO:0000313" key="1">
    <source>
        <dbReference type="EMBL" id="MBD3922428.1"/>
    </source>
</evidence>
<name>A0ABR8N2P3_9BACL</name>
<dbReference type="EMBL" id="JACXZA010000009">
    <property type="protein sequence ID" value="MBD3922428.1"/>
    <property type="molecule type" value="Genomic_DNA"/>
</dbReference>
<organism evidence="1 2">
    <name type="scientific">Paenibacillus terricola</name>
    <dbReference type="NCBI Taxonomy" id="2763503"/>
    <lineage>
        <taxon>Bacteria</taxon>
        <taxon>Bacillati</taxon>
        <taxon>Bacillota</taxon>
        <taxon>Bacilli</taxon>
        <taxon>Bacillales</taxon>
        <taxon>Paenibacillaceae</taxon>
        <taxon>Paenibacillus</taxon>
    </lineage>
</organism>
<evidence type="ECO:0000313" key="2">
    <source>
        <dbReference type="Proteomes" id="UP000609346"/>
    </source>
</evidence>
<comment type="caution">
    <text evidence="1">The sequence shown here is derived from an EMBL/GenBank/DDBJ whole genome shotgun (WGS) entry which is preliminary data.</text>
</comment>
<proteinExistence type="predicted"/>
<sequence length="1154" mass="124417">MKAPLLDARDTETIIRQLRELVPYYTPEWKADDDRDPGVAVMKLFAGMYRGILDRLNQVQSKHYIAYLDMLGIKRMPARSSRVPLTFHLSTGASEPVLIPARTGAAAPDRGGGKPIPFETERAIVATPAKLVEAVAVDPMADTVIRAPGGFLDGPIAPFSTRLATGTDASGGKLLLMAAEGLKPGDVLLVSTGAGLPASPSAGLAVPLGSATASAAIQVGASYSEYVEVAAVKGLEVTPSAPIGILPEGAAVTRLTSFELWEGRNQQAHVLYLGHSELFQLSSPVGIELRLTGDGEDGGVLAKRYGQLVRWEYWSEEGRWKPFLQEVGAGRLVLRKTGADAFGEREINGIASRWIRGAYIGGAASLVELRIRSIAATIVQNGTAPELAFANDVPIDAKGSFYPFGGAPRLYDTLYLAHDETLSKRGSSAVISFKLRHEKSDSSVADATSARLSWEYWNGRGWMALPGVTEHFQAKSAEDRSLTFTVPDDLADTPVLGQQRRWIRVRIVSGDYGREELQGDKTYRLVPRYIVPCLSNLTFQSEMTTATAMNVQHAIAFNQLTSVDYTSALRSWQAIEPFAMPDTNRAALYLGFDAPPLKGPISLYFSMAEQAYGEDARPRLVWEYYRSQGGQSGWGRLDVRDDTEHLTKSGCIEFVGPADLAPATRFGRRLYWLRALDVESRFVPTSRRPAQPNAYASSGAQIQLAAERTRLLDGSLASEETSGDCGCGCGAAPCDEEAQWFGTSPEDAVPGFAPSPKLLGIHRNTTMAVQAESVQGETLGSSRGTAGLAFAFAKSPVLAEEVEIDERSALSEGERKAIRESGESAYRETLGDDGETAAFWVRWSRTDDLSASSPDDRHYELDPTTGAIAFGDGIHGRIPPVGTDNIRCSYQAGGGSRGNVARGELAMLRTSIAYVDRVGNPEPAEGGFDTETIERVAERGPERVRHRGRAVTAKDYEELAAEAAQGLAKVKCLSGVNDRGQAETGWISVVIVPQSGEERPRPSIGLRRQVLDYLRARASNVAAAPGRVRVTGPAYIEVTVTASIVADDFATVPLLEREATRRIKAYLHPLTGGDDGRGWSFGTLPALSDFYALLERLPHADHVEKLSMTLRDEGSGQTLDISPEKPADVRALPQALVCAGEPSIAIKPPTGRSS</sequence>
<dbReference type="RefSeq" id="WP_191206732.1">
    <property type="nucleotide sequence ID" value="NZ_JACXZA010000009.1"/>
</dbReference>
<protein>
    <submittedName>
        <fullName evidence="1">Baseplate assembly protein</fullName>
    </submittedName>
</protein>
<reference evidence="1 2" key="1">
    <citation type="submission" date="2020-09" db="EMBL/GenBank/DDBJ databases">
        <title>Paenibacillus sp. strain PR3 16S rRNA gene Genome sequencing and assembly.</title>
        <authorList>
            <person name="Kim J."/>
        </authorList>
    </citation>
    <scope>NUCLEOTIDE SEQUENCE [LARGE SCALE GENOMIC DNA]</scope>
    <source>
        <strain evidence="1 2">PR3</strain>
    </source>
</reference>
<dbReference type="NCBIfam" id="TIGR02243">
    <property type="entry name" value="putative baseplate assembly protein"/>
    <property type="match status" value="1"/>
</dbReference>
<keyword evidence="2" id="KW-1185">Reference proteome</keyword>
<gene>
    <name evidence="1" type="ORF">H8B09_26990</name>
</gene>
<dbReference type="InterPro" id="IPR011749">
    <property type="entry name" value="CHP02243"/>
</dbReference>
<accession>A0ABR8N2P3</accession>